<dbReference type="Gene3D" id="3.90.25.10">
    <property type="entry name" value="UDP-galactose 4-epimerase, domain 1"/>
    <property type="match status" value="1"/>
</dbReference>
<evidence type="ECO:0000256" key="2">
    <source>
        <dbReference type="ARBA" id="ARBA00022857"/>
    </source>
</evidence>
<dbReference type="OrthoDB" id="9997102at2759"/>
<evidence type="ECO:0000256" key="1">
    <source>
        <dbReference type="ARBA" id="ARBA00006328"/>
    </source>
</evidence>
<dbReference type="Pfam" id="PF05368">
    <property type="entry name" value="NmrA"/>
    <property type="match status" value="1"/>
</dbReference>
<dbReference type="PANTHER" id="PTHR42748">
    <property type="entry name" value="NITROGEN METABOLITE REPRESSION PROTEIN NMRA FAMILY MEMBER"/>
    <property type="match status" value="1"/>
</dbReference>
<proteinExistence type="inferred from homology"/>
<sequence length="285" mass="31177">MSSRILVVGATGKQGSAVLRSLRALPNPPRIRALTRNIDSPSALALRKKGVEVVKGSLEDIASLKTALRDVDAAFLVSVIPGKGEIAEDQQGYNFIEAAQATKLPFIVFTSVSDATPTCGVPHFETKAKIELALKDSGIPHAVVAPVAFFDNFTRKHSWANFGGMGFFEAALKSKAIQMVAVDDIGDVAARMLTDPRTYNGQRIKLAGDALTMSQVRDAFARNEQKKVRMATVPAFMLKVLPHDAQEMFKWFVTDGFTADPVAVRKEFPSVRTFEQWLREGDRVI</sequence>
<dbReference type="Gene3D" id="3.40.50.720">
    <property type="entry name" value="NAD(P)-binding Rossmann-like Domain"/>
    <property type="match status" value="1"/>
</dbReference>
<organism evidence="4 5">
    <name type="scientific">Rhodotorula mucilaginosa</name>
    <name type="common">Yeast</name>
    <name type="synonym">Rhodotorula rubra</name>
    <dbReference type="NCBI Taxonomy" id="5537"/>
    <lineage>
        <taxon>Eukaryota</taxon>
        <taxon>Fungi</taxon>
        <taxon>Dikarya</taxon>
        <taxon>Basidiomycota</taxon>
        <taxon>Pucciniomycotina</taxon>
        <taxon>Microbotryomycetes</taxon>
        <taxon>Sporidiobolales</taxon>
        <taxon>Sporidiobolaceae</taxon>
        <taxon>Rhodotorula</taxon>
    </lineage>
</organism>
<reference evidence="4 5" key="1">
    <citation type="submission" date="2020-11" db="EMBL/GenBank/DDBJ databases">
        <title>Kefir isolates.</title>
        <authorList>
            <person name="Marcisauskas S."/>
            <person name="Kim Y."/>
            <person name="Blasche S."/>
        </authorList>
    </citation>
    <scope>NUCLEOTIDE SEQUENCE [LARGE SCALE GENOMIC DNA]</scope>
    <source>
        <strain evidence="4 5">KR</strain>
    </source>
</reference>
<dbReference type="Proteomes" id="UP000777482">
    <property type="component" value="Unassembled WGS sequence"/>
</dbReference>
<keyword evidence="5" id="KW-1185">Reference proteome</keyword>
<evidence type="ECO:0000313" key="5">
    <source>
        <dbReference type="Proteomes" id="UP000777482"/>
    </source>
</evidence>
<dbReference type="CDD" id="cd05251">
    <property type="entry name" value="NmrA_like_SDR_a"/>
    <property type="match status" value="1"/>
</dbReference>
<dbReference type="SUPFAM" id="SSF51735">
    <property type="entry name" value="NAD(P)-binding Rossmann-fold domains"/>
    <property type="match status" value="1"/>
</dbReference>
<dbReference type="PANTHER" id="PTHR42748:SF7">
    <property type="entry name" value="NMRA LIKE REDOX SENSOR 1-RELATED"/>
    <property type="match status" value="1"/>
</dbReference>
<comment type="caution">
    <text evidence="4">The sequence shown here is derived from an EMBL/GenBank/DDBJ whole genome shotgun (WGS) entry which is preliminary data.</text>
</comment>
<evidence type="ECO:0000259" key="3">
    <source>
        <dbReference type="Pfam" id="PF05368"/>
    </source>
</evidence>
<dbReference type="GO" id="GO:0005634">
    <property type="term" value="C:nucleus"/>
    <property type="evidence" value="ECO:0007669"/>
    <property type="project" value="TreeGrafter"/>
</dbReference>
<accession>A0A9P6VX09</accession>
<dbReference type="InterPro" id="IPR008030">
    <property type="entry name" value="NmrA-like"/>
</dbReference>
<dbReference type="AlphaFoldDB" id="A0A9P6VX09"/>
<dbReference type="InterPro" id="IPR051164">
    <property type="entry name" value="NmrA-like_oxidored"/>
</dbReference>
<protein>
    <recommendedName>
        <fullName evidence="3">NmrA-like domain-containing protein</fullName>
    </recommendedName>
</protein>
<gene>
    <name evidence="4" type="ORF">C6P46_000372</name>
</gene>
<feature type="domain" description="NmrA-like" evidence="3">
    <location>
        <begin position="1"/>
        <end position="248"/>
    </location>
</feature>
<keyword evidence="2" id="KW-0521">NADP</keyword>
<dbReference type="EMBL" id="PUHQ01000101">
    <property type="protein sequence ID" value="KAG0656216.1"/>
    <property type="molecule type" value="Genomic_DNA"/>
</dbReference>
<evidence type="ECO:0000313" key="4">
    <source>
        <dbReference type="EMBL" id="KAG0656216.1"/>
    </source>
</evidence>
<dbReference type="InterPro" id="IPR036291">
    <property type="entry name" value="NAD(P)-bd_dom_sf"/>
</dbReference>
<comment type="similarity">
    <text evidence="1">Belongs to the NmrA-type oxidoreductase family.</text>
</comment>
<name>A0A9P6VX09_RHOMI</name>